<dbReference type="InterPro" id="IPR010343">
    <property type="entry name" value="ArAE_1"/>
</dbReference>
<evidence type="ECO:0000256" key="5">
    <source>
        <dbReference type="ARBA" id="ARBA00023136"/>
    </source>
</evidence>
<feature type="coiled-coil region" evidence="6">
    <location>
        <begin position="176"/>
        <end position="203"/>
    </location>
</feature>
<feature type="transmembrane region" description="Helical" evidence="7">
    <location>
        <begin position="118"/>
        <end position="143"/>
    </location>
</feature>
<comment type="caution">
    <text evidence="8">The sequence shown here is derived from an EMBL/GenBank/DDBJ whole genome shotgun (WGS) entry which is preliminary data.</text>
</comment>
<evidence type="ECO:0000256" key="4">
    <source>
        <dbReference type="ARBA" id="ARBA00022989"/>
    </source>
</evidence>
<feature type="transmembrane region" description="Helical" evidence="7">
    <location>
        <begin position="55"/>
        <end position="88"/>
    </location>
</feature>
<evidence type="ECO:0000313" key="8">
    <source>
        <dbReference type="EMBL" id="KUP08528.1"/>
    </source>
</evidence>
<evidence type="ECO:0000256" key="6">
    <source>
        <dbReference type="SAM" id="Coils"/>
    </source>
</evidence>
<gene>
    <name evidence="8" type="ORF">Q75_02590</name>
</gene>
<dbReference type="PANTHER" id="PTHR30509">
    <property type="entry name" value="P-HYDROXYBENZOIC ACID EFFLUX PUMP SUBUNIT-RELATED"/>
    <property type="match status" value="1"/>
</dbReference>
<dbReference type="AlphaFoldDB" id="A0A147KBJ1"/>
<keyword evidence="5 7" id="KW-0472">Membrane</keyword>
<dbReference type="GO" id="GO:0005886">
    <property type="term" value="C:plasma membrane"/>
    <property type="evidence" value="ECO:0007669"/>
    <property type="project" value="UniProtKB-SubCell"/>
</dbReference>
<name>A0A147KBJ1_9BACI</name>
<keyword evidence="4 7" id="KW-1133">Transmembrane helix</keyword>
<evidence type="ECO:0000256" key="3">
    <source>
        <dbReference type="ARBA" id="ARBA00022692"/>
    </source>
</evidence>
<dbReference type="Proteomes" id="UP000074108">
    <property type="component" value="Unassembled WGS sequence"/>
</dbReference>
<organism evidence="8 9">
    <name type="scientific">Bacillus coahuilensis p1.1.43</name>
    <dbReference type="NCBI Taxonomy" id="1150625"/>
    <lineage>
        <taxon>Bacteria</taxon>
        <taxon>Bacillati</taxon>
        <taxon>Bacillota</taxon>
        <taxon>Bacilli</taxon>
        <taxon>Bacillales</taxon>
        <taxon>Bacillaceae</taxon>
        <taxon>Bacillus</taxon>
    </lineage>
</organism>
<evidence type="ECO:0000256" key="7">
    <source>
        <dbReference type="SAM" id="Phobius"/>
    </source>
</evidence>
<dbReference type="RefSeq" id="WP_059350266.1">
    <property type="nucleotide sequence ID" value="NZ_LDYG01000010.1"/>
</dbReference>
<dbReference type="PATRIC" id="fig|1150625.3.peg.552"/>
<evidence type="ECO:0000256" key="2">
    <source>
        <dbReference type="ARBA" id="ARBA00022475"/>
    </source>
</evidence>
<evidence type="ECO:0000256" key="1">
    <source>
        <dbReference type="ARBA" id="ARBA00004651"/>
    </source>
</evidence>
<comment type="subcellular location">
    <subcellularLocation>
        <location evidence="1">Cell membrane</location>
        <topology evidence="1">Multi-pass membrane protein</topology>
    </subcellularLocation>
</comment>
<reference evidence="8 9" key="1">
    <citation type="journal article" date="2016" name="Front. Microbiol.">
        <title>Microevolution Analysis of Bacillus coahuilensis Unveils Differences in Phosphorus Acquisition Strategies and Their Regulation.</title>
        <authorList>
            <person name="Gomez-Lunar Z."/>
            <person name="Hernandez-Gonzalez I."/>
            <person name="Rodriguez-Torres M.D."/>
            <person name="Souza V."/>
            <person name="Olmedo-Alvarez G."/>
        </authorList>
    </citation>
    <scope>NUCLEOTIDE SEQUENCE [LARGE SCALE GENOMIC DNA]</scope>
    <source>
        <strain evidence="9">p1.1.43</strain>
    </source>
</reference>
<dbReference type="OrthoDB" id="1653617at2"/>
<evidence type="ECO:0000313" key="9">
    <source>
        <dbReference type="Proteomes" id="UP000074108"/>
    </source>
</evidence>
<dbReference type="EMBL" id="LDYG01000010">
    <property type="protein sequence ID" value="KUP08528.1"/>
    <property type="molecule type" value="Genomic_DNA"/>
</dbReference>
<protein>
    <submittedName>
        <fullName evidence="8">Membrane protein</fullName>
    </submittedName>
</protein>
<dbReference type="PANTHER" id="PTHR30509:SF27">
    <property type="entry name" value="UPF0421 PROTEIN YGAE"/>
    <property type="match status" value="1"/>
</dbReference>
<keyword evidence="3 7" id="KW-0812">Transmembrane</keyword>
<keyword evidence="9" id="KW-1185">Reference proteome</keyword>
<proteinExistence type="predicted"/>
<dbReference type="STRING" id="1150625.Q75_02590"/>
<accession>A0A147KBJ1</accession>
<keyword evidence="2" id="KW-1003">Cell membrane</keyword>
<dbReference type="Pfam" id="PF06081">
    <property type="entry name" value="ArAE_1"/>
    <property type="match status" value="1"/>
</dbReference>
<sequence length="358" mass="41265">MKLGARILKTGVAIVLALYVAEFLQLPSPVFAGIAAVFAVQPTIYRSYLSIVEQIQANLIGAGVAVLFVLLFGQHTVVIGLAAIIAIALILKFKIENTIGLALVTLIAIMEIESEDFILFSFIRFGTIMVGVFSSFLVNLIFLPPKYETKLYNQISSVSEEIFKWLRLSSRQASEFSLLKKDIEKLNEKLVATEQLYLNFKEERYYLKQKEAAKLRKLVVYRQMINTNRKSFTTLKRFHRYENELLHLPVEILSFLKDQLDILMIRHEQLILQFVGKSKLNADASDDHRLSVERRELSKIFLQEMQLVDEHDQFETYHLLHILSSVLEYEEQVSHLETLISSFQCYHQDENEVDIKDA</sequence>
<keyword evidence="6" id="KW-0175">Coiled coil</keyword>